<dbReference type="Pfam" id="PF14728">
    <property type="entry name" value="PTHB1_GAE"/>
    <property type="match status" value="1"/>
</dbReference>
<evidence type="ECO:0000259" key="2">
    <source>
        <dbReference type="Pfam" id="PF03109"/>
    </source>
</evidence>
<dbReference type="PANTHER" id="PTHR20991:SF0">
    <property type="entry name" value="PROTEIN PTHB1"/>
    <property type="match status" value="1"/>
</dbReference>
<feature type="compositionally biased region" description="Low complexity" evidence="1">
    <location>
        <begin position="944"/>
        <end position="959"/>
    </location>
</feature>
<feature type="compositionally biased region" description="Basic and acidic residues" evidence="1">
    <location>
        <begin position="1007"/>
        <end position="1035"/>
    </location>
</feature>
<sequence length="2358" mass="263193">MSLFQAREWWSTQVSEDEEFDVGCLCVANVDNEPTGANKIIMGSYQGMLRMYYPKQKEYKIEDLILESNVEAPILQIEAGRFVQGSRDTCMSLLHPMKLSVYMVSAVSSGSSVNYYSMVPAYEHKLLRPAFNMCYGSFGGVKDRDYFCIQSLDGVLSFFEQESFAFSRMISASFLVPGPICYVPKIDSFVICTNAMCIEAYRYQVLAAAADNVDQLPGEGGSGKKVQVDWSTNIGEHARSIEVVRFTRSLSASQQEILVVGEQTVFTLKDSGGIRLQKRLAEYGITASIAYKMPAESPDALANHNLILGTNTGHLLILKEMQLVWCARLQGMVPAQICVDTLGGIRGMMVLMDYKGKLQACYLGTDPPTASLVNTEMKELNYDEMEEEHQDLLRIIRQTHGDGAAEPEESLTVEAQVPQVLDLGMNEDDCDADDPVGRSDGMVMQLTVHIMVTLRGSKPVENVSITLKAPQCFHLSQSSVFIEKVDPGAPPVIVPILVRVWNKILCSGLEVMVCAAYFSMNNEPRTAATTFGLPFALVAKPIPPVKSANHKIQLDCNKQPPALQTLFAGLLNQPHVSPSLSQGMSNLLSIQYVSGTEATVLVLKSSGRFCVQATEFAALWVLTEELCQRLQDYFGPGGEGAVPEGEEPFFITFQDSLPLHDYFALIDDHFELRRHLDELRKDLADRTQQYRVIQKRLLVRFKDRNPSPLNHLDTLLNLTFEQTILLTDAIDDVEQALRTVSCHLSAATELILLLIKFRFGLDEDNFSVLRRHFSPEICDTTEQGWEEKVDTSLLHLLRTSLARSAKDRNTLPPPMKVPQDTMKLRKRITNVVDRLATGARVTDVDSGGPVVEAAEEEIMPPEESHEIQENSPTMQDYGGDAGDGGGKGSLADQVKRGQRESKGFKQRWWDYCDKYGKGFYDPHRHEQRLLEDFLSLEKTRAERGSQSSSSSRSGRSSSTRSRRNRRRHRRRRHSRRRHRRRRKRRRSRSSPSVRRKKKSSGSNSDSDSERKSSKSSEDDKDSPLEKAKAKAKAAEEALEQAQKAVKDAILEEEQRQKAQAQEEVKAVQAEVDEEVAQKMKQVEEKLLADKASRMKEAEERLDKAIAQRIKEAKSKAQKAAETKLEEGLQRIRADAAKALQDAKAKAKADHAEKVQQVEKRLSDAKARLATLKGKVARKGSESDASDAKEKGEKKGRLDEATALTLQHHSPVETFSPDSSAKWSFSVGEAAEWACLECVVGRSWLQRAAGDEAVTASSAQEWQRAGPWMVTFRATELMSTTVGFAVGSDVDRRVGGFTANSRARAQELVQILTDLGPTFIKIGQALSIRADLLSPAYLEALTELQDRVPPFPTDKADEIIESELGRPVGEIFEEISPAPIASASLGQVYRAKLREGPEVPMLQVEKLPFTPSQHKRVKNFLGGLSKTFGSHLSKETLVRSTMSIVDEKYLKEYVDNMQLPEAPDEHLNVELKETLLKILRSNPDSNVVHEMKFKDGSMDIVERVMLRHWRTQSNQLAIAMAYSSDKRTGSNNRVDAKSAEDLSQLFFLTCLLLLRKVNAGQEVDTIKKTMKTADGLLLELVSDEALAATKETHNRVEEWLNKNWGRPGEDRSEAKKDISTRTIMSVVNPSKIHEFANNLELGEAVHKDTKLALKKAIQNVLLTELHSDALVNIKMDSAPGGTRYLEKFALRSKKLDEGNIAIVLSYYSDVRTLDSNWMWLVANHKSEDLQQWLDYKLHVAVEKKALSLSNSNDYQRLAPPSSKVQLEHDLHVAAEGGDEAELQKAVDMARAQGLEPAKLEPYQKKLETLELQRKKRSELLASLQKAAEEGEVQGFVELLEKAKAHGFDSEELKKVHSTFEKNRLVKEKAKVRAKLQEAAEAVDRGRFEEACAQAKAFDLDDVEVESARNKFEKNALQKNKLEALKLLDESARSGDSTTFEHAREAAKSAGIGEEQLAEWDEVFKQEKEKTHAMSQAWKAVQKAAQDGDIDFEELKEKAHRLGVNPEKLECENSRHKEAVKSNERSEIRKTLKRAAERGHFEDFEQAREQAVQAGMTAKELDGFQAMYEQKNPPLKLVRWVQILEYFNPILPAIILTVSIAWQCWPVPTSVDPAKRATPSLTAAAHTEDDVSPDDSASQLSSQISLASWSLISGPGKEEPRCYSEAAVFQRFACNGRLDAVPAAEIRLGDVVAAYGGERAEVMEYGQSWSSTMAKLVAGQAILEVTPTHRISVPHALSGSSGAAPVTYLAGQPGGSSPTDTKQARELTIGDFVCCEDGVNQLTHVEEYELETPVPVFNIRFKPDVPVLVFSPPPNRILSRGPRYQPTRRGGKGYQKKKENRMMRECEKRSIPDTQGEYSD</sequence>
<protein>
    <submittedName>
        <fullName evidence="8">Protein PTHB1 (Bardet-Biedl syndrome 9 protein) (Parathyroid hormone-responsive B1 gene protein)</fullName>
    </submittedName>
</protein>
<evidence type="ECO:0000313" key="8">
    <source>
        <dbReference type="EMBL" id="CAK8988176.1"/>
    </source>
</evidence>
<dbReference type="Pfam" id="PF23339">
    <property type="entry name" value="PTHB1_CtH"/>
    <property type="match status" value="1"/>
</dbReference>
<feature type="domain" description="PTHB1 GAE" evidence="4">
    <location>
        <begin position="446"/>
        <end position="531"/>
    </location>
</feature>
<evidence type="ECO:0000259" key="4">
    <source>
        <dbReference type="Pfam" id="PF14728"/>
    </source>
</evidence>
<gene>
    <name evidence="8" type="ORF">SCF082_LOCUS1277</name>
</gene>
<dbReference type="InterPro" id="IPR055364">
    <property type="entry name" value="PTHB1_CtH_dom"/>
</dbReference>
<feature type="domain" description="ABC1 atypical kinase-like" evidence="2">
    <location>
        <begin position="1343"/>
        <end position="1398"/>
    </location>
</feature>
<evidence type="ECO:0000259" key="6">
    <source>
        <dbReference type="Pfam" id="PF23338"/>
    </source>
</evidence>
<feature type="compositionally biased region" description="Basic and acidic residues" evidence="1">
    <location>
        <begin position="2334"/>
        <end position="2349"/>
    </location>
</feature>
<dbReference type="Pfam" id="PF23338">
    <property type="entry name" value="PTHB1_hp"/>
    <property type="match status" value="1"/>
</dbReference>
<dbReference type="SUPFAM" id="SSF56112">
    <property type="entry name" value="Protein kinase-like (PK-like)"/>
    <property type="match status" value="1"/>
</dbReference>
<feature type="region of interest" description="Disordered" evidence="1">
    <location>
        <begin position="858"/>
        <end position="899"/>
    </location>
</feature>
<feature type="domain" description="PTHB1 C-terminal helix bundle" evidence="7">
    <location>
        <begin position="761"/>
        <end position="835"/>
    </location>
</feature>
<dbReference type="Pfam" id="PF03109">
    <property type="entry name" value="ABC1"/>
    <property type="match status" value="1"/>
</dbReference>
<feature type="domain" description="PTHB1 N-terminal" evidence="3">
    <location>
        <begin position="1"/>
        <end position="367"/>
    </location>
</feature>
<organism evidence="8 9">
    <name type="scientific">Durusdinium trenchii</name>
    <dbReference type="NCBI Taxonomy" id="1381693"/>
    <lineage>
        <taxon>Eukaryota</taxon>
        <taxon>Sar</taxon>
        <taxon>Alveolata</taxon>
        <taxon>Dinophyceae</taxon>
        <taxon>Suessiales</taxon>
        <taxon>Symbiodiniaceae</taxon>
        <taxon>Durusdinium</taxon>
    </lineage>
</organism>
<dbReference type="EMBL" id="CAXAMM010000603">
    <property type="protein sequence ID" value="CAK8988176.1"/>
    <property type="molecule type" value="Genomic_DNA"/>
</dbReference>
<feature type="domain" description="PTHB1 platform" evidence="5">
    <location>
        <begin position="534"/>
        <end position="635"/>
    </location>
</feature>
<evidence type="ECO:0000259" key="3">
    <source>
        <dbReference type="Pfam" id="PF14727"/>
    </source>
</evidence>
<dbReference type="Pfam" id="PF23337">
    <property type="entry name" value="PTHB1_pf"/>
    <property type="match status" value="1"/>
</dbReference>
<reference evidence="8 9" key="1">
    <citation type="submission" date="2024-02" db="EMBL/GenBank/DDBJ databases">
        <authorList>
            <person name="Chen Y."/>
            <person name="Shah S."/>
            <person name="Dougan E. K."/>
            <person name="Thang M."/>
            <person name="Chan C."/>
        </authorList>
    </citation>
    <scope>NUCLEOTIDE SEQUENCE [LARGE SCALE GENOMIC DNA]</scope>
</reference>
<dbReference type="InterPro" id="IPR055363">
    <property type="entry name" value="PTHB1_hp_dom"/>
</dbReference>
<name>A0ABP0HFA5_9DINO</name>
<dbReference type="InterPro" id="IPR011009">
    <property type="entry name" value="Kinase-like_dom_sf"/>
</dbReference>
<evidence type="ECO:0000256" key="1">
    <source>
        <dbReference type="SAM" id="MobiDB-lite"/>
    </source>
</evidence>
<proteinExistence type="predicted"/>
<feature type="compositionally biased region" description="Basic and acidic residues" evidence="1">
    <location>
        <begin position="1178"/>
        <end position="1196"/>
    </location>
</feature>
<feature type="region of interest" description="Disordered" evidence="1">
    <location>
        <begin position="939"/>
        <end position="1042"/>
    </location>
</feature>
<evidence type="ECO:0000313" key="9">
    <source>
        <dbReference type="Proteomes" id="UP001642464"/>
    </source>
</evidence>
<dbReference type="PANTHER" id="PTHR20991">
    <property type="entry name" value="PARATHYROID HORMONE-RESPONSIVE B1 GENE"/>
    <property type="match status" value="1"/>
</dbReference>
<dbReference type="InterPro" id="IPR055362">
    <property type="entry name" value="PTHB1_pf_dom"/>
</dbReference>
<evidence type="ECO:0000259" key="7">
    <source>
        <dbReference type="Pfam" id="PF23339"/>
    </source>
</evidence>
<feature type="region of interest" description="Disordered" evidence="1">
    <location>
        <begin position="1172"/>
        <end position="1196"/>
    </location>
</feature>
<dbReference type="Pfam" id="PF14727">
    <property type="entry name" value="PHTB1_N"/>
    <property type="match status" value="1"/>
</dbReference>
<dbReference type="Proteomes" id="UP001642464">
    <property type="component" value="Unassembled WGS sequence"/>
</dbReference>
<feature type="compositionally biased region" description="Basic residues" evidence="1">
    <location>
        <begin position="960"/>
        <end position="999"/>
    </location>
</feature>
<dbReference type="InterPro" id="IPR004147">
    <property type="entry name" value="ABC1_dom"/>
</dbReference>
<accession>A0ABP0HFA5</accession>
<dbReference type="InterPro" id="IPR028074">
    <property type="entry name" value="PHTB1_GAE_dom"/>
</dbReference>
<feature type="compositionally biased region" description="Gly residues" evidence="1">
    <location>
        <begin position="879"/>
        <end position="888"/>
    </location>
</feature>
<feature type="domain" description="PTHB1 hairpin" evidence="6">
    <location>
        <begin position="656"/>
        <end position="758"/>
    </location>
</feature>
<dbReference type="InterPro" id="IPR028073">
    <property type="entry name" value="PHTB1_N_dom"/>
</dbReference>
<feature type="region of interest" description="Disordered" evidence="1">
    <location>
        <begin position="2319"/>
        <end position="2358"/>
    </location>
</feature>
<dbReference type="InterPro" id="IPR026511">
    <property type="entry name" value="PTHB1"/>
</dbReference>
<comment type="caution">
    <text evidence="8">The sequence shown here is derived from an EMBL/GenBank/DDBJ whole genome shotgun (WGS) entry which is preliminary data.</text>
</comment>
<keyword evidence="9" id="KW-1185">Reference proteome</keyword>
<evidence type="ECO:0000259" key="5">
    <source>
        <dbReference type="Pfam" id="PF23337"/>
    </source>
</evidence>